<dbReference type="Proteomes" id="UP001153334">
    <property type="component" value="Unassembled WGS sequence"/>
</dbReference>
<name>A0ACC2J127_9PEZI</name>
<comment type="caution">
    <text evidence="1">The sequence shown here is derived from an EMBL/GenBank/DDBJ whole genome shotgun (WGS) entry which is preliminary data.</text>
</comment>
<accession>A0ACC2J127</accession>
<evidence type="ECO:0000313" key="2">
    <source>
        <dbReference type="Proteomes" id="UP001153334"/>
    </source>
</evidence>
<keyword evidence="2" id="KW-1185">Reference proteome</keyword>
<dbReference type="EMBL" id="JAPESX010000471">
    <property type="protein sequence ID" value="KAJ8121135.1"/>
    <property type="molecule type" value="Genomic_DNA"/>
</dbReference>
<proteinExistence type="predicted"/>
<gene>
    <name evidence="1" type="ORF">ONZ43_g2336</name>
</gene>
<reference evidence="1" key="1">
    <citation type="submission" date="2022-11" db="EMBL/GenBank/DDBJ databases">
        <title>Genome Sequence of Nemania bipapillata.</title>
        <authorList>
            <person name="Buettner E."/>
        </authorList>
    </citation>
    <scope>NUCLEOTIDE SEQUENCE</scope>
    <source>
        <strain evidence="1">CP14</strain>
    </source>
</reference>
<organism evidence="1 2">
    <name type="scientific">Nemania bipapillata</name>
    <dbReference type="NCBI Taxonomy" id="110536"/>
    <lineage>
        <taxon>Eukaryota</taxon>
        <taxon>Fungi</taxon>
        <taxon>Dikarya</taxon>
        <taxon>Ascomycota</taxon>
        <taxon>Pezizomycotina</taxon>
        <taxon>Sordariomycetes</taxon>
        <taxon>Xylariomycetidae</taxon>
        <taxon>Xylariales</taxon>
        <taxon>Xylariaceae</taxon>
        <taxon>Nemania</taxon>
    </lineage>
</organism>
<protein>
    <submittedName>
        <fullName evidence="1">Uncharacterized protein</fullName>
    </submittedName>
</protein>
<evidence type="ECO:0000313" key="1">
    <source>
        <dbReference type="EMBL" id="KAJ8121135.1"/>
    </source>
</evidence>
<sequence length="357" mass="40042">MDQSEAGNVNNWDLPLGNDLFLPMEGNAQHEIIDLDPDDSVQAQHEDVEVSCKNAVLFVFPDICPDYLAQLSLQHHYQSQRVISAILDNQDKGVNYPTKPGPVSRSRKRKRSRSGEGEGPGHHLDHSSDDEDDGDRDPESVRSIKLQIATSEHTAHQASSEYATLARLLIGQDFPRLPQNIIRMLLLGNKKSLFETYVMIDQKIRNGRSADIPWKEKKNPTKINHQFTPDNLPSLDLSTYKPAERAAFAEFIAAREFRAAKDAKIAAEAEEINNFRRAQFEGQTTDCGICFEECPLNRMVRCEGEIMHWFCRKCLRLQAEGLVGMSRSAVACAAGKLTSPKLVPKKMLIVALTLDMS</sequence>